<organism evidence="2 3">
    <name type="scientific">Nonomuraea typhae</name>
    <dbReference type="NCBI Taxonomy" id="2603600"/>
    <lineage>
        <taxon>Bacteria</taxon>
        <taxon>Bacillati</taxon>
        <taxon>Actinomycetota</taxon>
        <taxon>Actinomycetes</taxon>
        <taxon>Streptosporangiales</taxon>
        <taxon>Streptosporangiaceae</taxon>
        <taxon>Nonomuraea</taxon>
    </lineage>
</organism>
<gene>
    <name evidence="2" type="ORF">ACIBG2_35875</name>
</gene>
<evidence type="ECO:0000259" key="1">
    <source>
        <dbReference type="Pfam" id="PF00144"/>
    </source>
</evidence>
<dbReference type="PANTHER" id="PTHR46825">
    <property type="entry name" value="D-ALANYL-D-ALANINE-CARBOXYPEPTIDASE/ENDOPEPTIDASE AMPH"/>
    <property type="match status" value="1"/>
</dbReference>
<dbReference type="Gene3D" id="3.40.710.10">
    <property type="entry name" value="DD-peptidase/beta-lactamase superfamily"/>
    <property type="match status" value="1"/>
</dbReference>
<evidence type="ECO:0000313" key="3">
    <source>
        <dbReference type="Proteomes" id="UP001612741"/>
    </source>
</evidence>
<dbReference type="InterPro" id="IPR012338">
    <property type="entry name" value="Beta-lactam/transpept-like"/>
</dbReference>
<keyword evidence="2" id="KW-0378">Hydrolase</keyword>
<dbReference type="Pfam" id="PF00144">
    <property type="entry name" value="Beta-lactamase"/>
    <property type="match status" value="1"/>
</dbReference>
<feature type="domain" description="Beta-lactamase-related" evidence="1">
    <location>
        <begin position="19"/>
        <end position="339"/>
    </location>
</feature>
<dbReference type="RefSeq" id="WP_397088351.1">
    <property type="nucleotide sequence ID" value="NZ_JBITGY010000010.1"/>
</dbReference>
<protein>
    <submittedName>
        <fullName evidence="2">Serine hydrolase domain-containing protein</fullName>
        <ecNumber evidence="2">3.-.-.-</ecNumber>
    </submittedName>
</protein>
<name>A0ABW7Z4M9_9ACTN</name>
<dbReference type="Proteomes" id="UP001612741">
    <property type="component" value="Unassembled WGS sequence"/>
</dbReference>
<reference evidence="2 3" key="1">
    <citation type="submission" date="2024-10" db="EMBL/GenBank/DDBJ databases">
        <title>The Natural Products Discovery Center: Release of the First 8490 Sequenced Strains for Exploring Actinobacteria Biosynthetic Diversity.</title>
        <authorList>
            <person name="Kalkreuter E."/>
            <person name="Kautsar S.A."/>
            <person name="Yang D."/>
            <person name="Bader C.D."/>
            <person name="Teijaro C.N."/>
            <person name="Fluegel L."/>
            <person name="Davis C.M."/>
            <person name="Simpson J.R."/>
            <person name="Lauterbach L."/>
            <person name="Steele A.D."/>
            <person name="Gui C."/>
            <person name="Meng S."/>
            <person name="Li G."/>
            <person name="Viehrig K."/>
            <person name="Ye F."/>
            <person name="Su P."/>
            <person name="Kiefer A.F."/>
            <person name="Nichols A."/>
            <person name="Cepeda A.J."/>
            <person name="Yan W."/>
            <person name="Fan B."/>
            <person name="Jiang Y."/>
            <person name="Adhikari A."/>
            <person name="Zheng C.-J."/>
            <person name="Schuster L."/>
            <person name="Cowan T.M."/>
            <person name="Smanski M.J."/>
            <person name="Chevrette M.G."/>
            <person name="De Carvalho L.P.S."/>
            <person name="Shen B."/>
        </authorList>
    </citation>
    <scope>NUCLEOTIDE SEQUENCE [LARGE SCALE GENOMIC DNA]</scope>
    <source>
        <strain evidence="2 3">NPDC050545</strain>
    </source>
</reference>
<accession>A0ABW7Z4M9</accession>
<sequence length="485" mass="51238">MRPVPSPLNPPPVLPADLDEIVLSALARHRAPGCAVAVAYGGRHWTGAYGLARTEPAMPFLPETRIPVASMTKPFTATAVLALVERGLVDLDAPVVAYLPGFRVADPAATAAVTVRHLLTHLSGWLGDEPELVGGRGEGALAEQVAAFATLPQILPPGTAFSYSNTGLDVAGRLVEVVSGRGYEAFAEEEILAPLGMTDSTFFAERVISAPAAAGHLRGDDGSVRPVQEAWLLPRGVNPSGGLISTAGDQLRWLRWWLGDLDADGPLSPGTRRLMITDPVPVRAGAGTGLGWHLDDLPRGPAQVSAVYHEGSLEGTATVCRFVPEAGLAVVVLTNVDDGQLVHREISDRLLAELAGIGRPERRVDRTPRQEELAAYAGIYTTPDARAEVAAGSSTTPDARVEVAAGSSTTPDTRVEVTAASGELRLRVHLERPLEMSAGRVEGDDFTLIDGIWQEEPVTFLRTPDGDLLGLRIAGRVFPRRGGAA</sequence>
<proteinExistence type="predicted"/>
<evidence type="ECO:0000313" key="2">
    <source>
        <dbReference type="EMBL" id="MFI6502805.1"/>
    </source>
</evidence>
<keyword evidence="3" id="KW-1185">Reference proteome</keyword>
<dbReference type="InterPro" id="IPR001466">
    <property type="entry name" value="Beta-lactam-related"/>
</dbReference>
<dbReference type="PANTHER" id="PTHR46825:SF9">
    <property type="entry name" value="BETA-LACTAMASE-RELATED DOMAIN-CONTAINING PROTEIN"/>
    <property type="match status" value="1"/>
</dbReference>
<dbReference type="InterPro" id="IPR050491">
    <property type="entry name" value="AmpC-like"/>
</dbReference>
<dbReference type="EMBL" id="JBITGY010000010">
    <property type="protein sequence ID" value="MFI6502805.1"/>
    <property type="molecule type" value="Genomic_DNA"/>
</dbReference>
<dbReference type="EC" id="3.-.-.-" evidence="2"/>
<comment type="caution">
    <text evidence="2">The sequence shown here is derived from an EMBL/GenBank/DDBJ whole genome shotgun (WGS) entry which is preliminary data.</text>
</comment>
<dbReference type="SUPFAM" id="SSF56601">
    <property type="entry name" value="beta-lactamase/transpeptidase-like"/>
    <property type="match status" value="1"/>
</dbReference>
<dbReference type="GO" id="GO:0016787">
    <property type="term" value="F:hydrolase activity"/>
    <property type="evidence" value="ECO:0007669"/>
    <property type="project" value="UniProtKB-KW"/>
</dbReference>